<evidence type="ECO:0000313" key="4">
    <source>
        <dbReference type="EMBL" id="NIK89295.1"/>
    </source>
</evidence>
<proteinExistence type="inferred from homology"/>
<comment type="similarity">
    <text evidence="1">Belongs to the hemerythrin family.</text>
</comment>
<evidence type="ECO:0000256" key="1">
    <source>
        <dbReference type="ARBA" id="ARBA00010587"/>
    </source>
</evidence>
<protein>
    <submittedName>
        <fullName evidence="4">Hemerythrin-like metal-binding protein</fullName>
    </submittedName>
</protein>
<dbReference type="RefSeq" id="WP_167083398.1">
    <property type="nucleotide sequence ID" value="NZ_BAAADC010000001.1"/>
</dbReference>
<evidence type="ECO:0000256" key="3">
    <source>
        <dbReference type="ARBA" id="ARBA00023004"/>
    </source>
</evidence>
<dbReference type="GO" id="GO:0046872">
    <property type="term" value="F:metal ion binding"/>
    <property type="evidence" value="ECO:0007669"/>
    <property type="project" value="UniProtKB-KW"/>
</dbReference>
<keyword evidence="5" id="KW-1185">Reference proteome</keyword>
<dbReference type="Gene3D" id="1.20.120.50">
    <property type="entry name" value="Hemerythrin-like"/>
    <property type="match status" value="1"/>
</dbReference>
<organism evidence="4 5">
    <name type="scientific">Rhizomicrobium palustre</name>
    <dbReference type="NCBI Taxonomy" id="189966"/>
    <lineage>
        <taxon>Bacteria</taxon>
        <taxon>Pseudomonadati</taxon>
        <taxon>Pseudomonadota</taxon>
        <taxon>Alphaproteobacteria</taxon>
        <taxon>Micropepsales</taxon>
        <taxon>Micropepsaceae</taxon>
        <taxon>Rhizomicrobium</taxon>
    </lineage>
</organism>
<keyword evidence="2" id="KW-0479">Metal-binding</keyword>
<comment type="caution">
    <text evidence="4">The sequence shown here is derived from an EMBL/GenBank/DDBJ whole genome shotgun (WGS) entry which is preliminary data.</text>
</comment>
<evidence type="ECO:0000313" key="5">
    <source>
        <dbReference type="Proteomes" id="UP000570514"/>
    </source>
</evidence>
<dbReference type="InterPro" id="IPR035938">
    <property type="entry name" value="Hemerythrin-like_sf"/>
</dbReference>
<evidence type="ECO:0000256" key="2">
    <source>
        <dbReference type="ARBA" id="ARBA00022723"/>
    </source>
</evidence>
<accession>A0A846N1F1</accession>
<keyword evidence="3" id="KW-0408">Iron</keyword>
<sequence>MSLLWRPAMAIDNGIIDHDHQLLISITSDFCETRPNVNNLVELQRIVARLHHYINLHFAREEHLQAASNFPLRREHHASHRDLAHHLDHVARSIEELERACPAAMYAGAENDLALVDAALTQRFADVHHELSALLRHWVLEHILKSDLAMRPHVEAMRPYAAKMSSLWAVKPVLLVPNLDKPEAAKHAIASAKGWMNAAFRDESQPPPEAPAALPTRDDAFLAKLHQKAREIGMTVTFDSHCENVQSKDLRDVLAAWRKSRAIGPGSQHFSFTPTPERNFVECTALLQRTEMASGAHRYRAISTGAKYARIFGDIAGHNLEVIEAPAIFARWKLLIDAVLEFGAPLRVVGLARAFGRDDLAVESILAPFQDRGATVEDVLGATSYDLSFEG</sequence>
<dbReference type="Proteomes" id="UP000570514">
    <property type="component" value="Unassembled WGS sequence"/>
</dbReference>
<dbReference type="InterPro" id="IPR012827">
    <property type="entry name" value="Hemerythrin_metal-bd"/>
</dbReference>
<gene>
    <name evidence="4" type="ORF">FHS83_002613</name>
</gene>
<reference evidence="4 5" key="1">
    <citation type="submission" date="2020-03" db="EMBL/GenBank/DDBJ databases">
        <title>Genomic Encyclopedia of Type Strains, Phase IV (KMG-IV): sequencing the most valuable type-strain genomes for metagenomic binning, comparative biology and taxonomic classification.</title>
        <authorList>
            <person name="Goeker M."/>
        </authorList>
    </citation>
    <scope>NUCLEOTIDE SEQUENCE [LARGE SCALE GENOMIC DNA]</scope>
    <source>
        <strain evidence="4 5">DSM 19867</strain>
    </source>
</reference>
<name>A0A846N1F1_9PROT</name>
<dbReference type="CDD" id="cd12107">
    <property type="entry name" value="Hemerythrin"/>
    <property type="match status" value="1"/>
</dbReference>
<dbReference type="SUPFAM" id="SSF47188">
    <property type="entry name" value="Hemerythrin-like"/>
    <property type="match status" value="1"/>
</dbReference>
<dbReference type="EMBL" id="JAASRM010000001">
    <property type="protein sequence ID" value="NIK89295.1"/>
    <property type="molecule type" value="Genomic_DNA"/>
</dbReference>
<dbReference type="AlphaFoldDB" id="A0A846N1F1"/>